<dbReference type="InterPro" id="IPR036890">
    <property type="entry name" value="HATPase_C_sf"/>
</dbReference>
<keyword evidence="4" id="KW-0812">Transmembrane</keyword>
<feature type="domain" description="Histidine kinase/HSP90-like ATPase" evidence="5">
    <location>
        <begin position="898"/>
        <end position="992"/>
    </location>
</feature>
<dbReference type="Pfam" id="PF07730">
    <property type="entry name" value="HisKA_3"/>
    <property type="match status" value="1"/>
</dbReference>
<name>A0A1H5VSJ5_9BACT</name>
<protein>
    <submittedName>
        <fullName evidence="8">Two component regulator propeller</fullName>
    </submittedName>
</protein>
<evidence type="ECO:0000259" key="5">
    <source>
        <dbReference type="Pfam" id="PF02518"/>
    </source>
</evidence>
<evidence type="ECO:0000256" key="1">
    <source>
        <dbReference type="ARBA" id="ARBA00022679"/>
    </source>
</evidence>
<evidence type="ECO:0000256" key="3">
    <source>
        <dbReference type="ARBA" id="ARBA00023012"/>
    </source>
</evidence>
<dbReference type="GO" id="GO:0000155">
    <property type="term" value="F:phosphorelay sensor kinase activity"/>
    <property type="evidence" value="ECO:0007669"/>
    <property type="project" value="InterPro"/>
</dbReference>
<dbReference type="InterPro" id="IPR011123">
    <property type="entry name" value="Y_Y_Y"/>
</dbReference>
<feature type="domain" description="Two component regulator three Y" evidence="6">
    <location>
        <begin position="684"/>
        <end position="738"/>
    </location>
</feature>
<dbReference type="CDD" id="cd16917">
    <property type="entry name" value="HATPase_UhpB-NarQ-NarX-like"/>
    <property type="match status" value="1"/>
</dbReference>
<dbReference type="InterPro" id="IPR003594">
    <property type="entry name" value="HATPase_dom"/>
</dbReference>
<sequence length="1020" mass="113968">MKRERIRFDRTFMLGCLLLQILFCGSYSLAHGEPRPAGPFSGVMAPVTAHTTWLERDGAPTDIAAIAQTTDGFLWLGTPFGLYRFDGTQFASYPVTTLSTPLPSNDVTALLSDREGGLWIGYHAGGISHLRVNGAVESYSLASRLGPNSAQKFVYAADGTLWAIGDNHLYRFEANHWENFGNRSGLPDDPLLTLFIDRSGTMWTSTRGRLFSMKEGGGHFTPYPTQTFMVVDMAQMPDGEIWICDAWKTIRPLHPREGHRGWEINGYVRMAMENSGDLWLAQDYRGVTHLNWPHSSIALTKEEGLTSEQTNAIFADRDNNVWVGTSRGLDRFHSTQVKHLIHTRVEYYPEICAAPEGGAWIGILSEPIIFASHDVVRAVGTEVGSAPILCRDDGSVWMVDPLANKLTSWTHGRMARIALPPDVHLASAHAIGLDRDGALLMAFRPYGLWRFDGSWTRVVDAGLPQDEPLSIFRDSQRRVWLGYENGIIGLRDDSGSRTFVPTADSSLGNVLAFTVADGRVWAAGTNGASYFELGAFHRISLARSGVLRGVSGMVQDYAGNLWFNTGGGLYRILHAQLTSSLEQGLEYDRFDDRQGVEGTATQGDPTPSLVLDKAGPLWASTTGALLEIDPTQIMQTVTKPLLVMERLLLNGSVVGDREHPVSHIAFKGTSLKELEIDYSGVDLSAPEKIRYRYMLEGKDPSWQEVGDRRQAFYDHLSPGHYTFRVSESDDLGQWTDLTLPLSVVVQPAFYETYWFMLLMALAVIGILYLAYSLRVRIVTNALRLKMQERANERLRISRELHDTLLQSIHGLMLRFHFATNELPPDEPAREPLQLALQRADDAFLEARQRIELLRDEVPDEPHFNQQLFQMAQGLDIQSCLDFAVNEEGEPRVIVGKVQAELCRIAREALINTMNHAKATNARVSLIYSSSDLRMRCGDNGVGIPEEILKRRQRPGHWGLVGIAERVATIDGKLTIRSTGGAGTTLEIKIPARRAYRNDSTWCRILRYLNRRRDSVRSLDK</sequence>
<keyword evidence="3" id="KW-0902">Two-component regulatory system</keyword>
<evidence type="ECO:0000313" key="8">
    <source>
        <dbReference type="EMBL" id="SEF90269.1"/>
    </source>
</evidence>
<dbReference type="SUPFAM" id="SSF55874">
    <property type="entry name" value="ATPase domain of HSP90 chaperone/DNA topoisomerase II/histidine kinase"/>
    <property type="match status" value="1"/>
</dbReference>
<dbReference type="InterPro" id="IPR013783">
    <property type="entry name" value="Ig-like_fold"/>
</dbReference>
<keyword evidence="9" id="KW-1185">Reference proteome</keyword>
<keyword evidence="4" id="KW-0472">Membrane</keyword>
<dbReference type="PANTHER" id="PTHR24421">
    <property type="entry name" value="NITRATE/NITRITE SENSOR PROTEIN NARX-RELATED"/>
    <property type="match status" value="1"/>
</dbReference>
<proteinExistence type="predicted"/>
<evidence type="ECO:0000256" key="4">
    <source>
        <dbReference type="SAM" id="Phobius"/>
    </source>
</evidence>
<organism evidence="8 9">
    <name type="scientific">Bryocella elongata</name>
    <dbReference type="NCBI Taxonomy" id="863522"/>
    <lineage>
        <taxon>Bacteria</taxon>
        <taxon>Pseudomonadati</taxon>
        <taxon>Acidobacteriota</taxon>
        <taxon>Terriglobia</taxon>
        <taxon>Terriglobales</taxon>
        <taxon>Acidobacteriaceae</taxon>
        <taxon>Bryocella</taxon>
    </lineage>
</organism>
<feature type="domain" description="Signal transduction histidine kinase subgroup 3 dimerisation and phosphoacceptor" evidence="7">
    <location>
        <begin position="792"/>
        <end position="856"/>
    </location>
</feature>
<dbReference type="InterPro" id="IPR011712">
    <property type="entry name" value="Sig_transdc_His_kin_sub3_dim/P"/>
</dbReference>
<dbReference type="PANTHER" id="PTHR24421:SF62">
    <property type="entry name" value="SENSORY TRANSDUCTION HISTIDINE KINASE"/>
    <property type="match status" value="1"/>
</dbReference>
<dbReference type="InterPro" id="IPR050482">
    <property type="entry name" value="Sensor_HK_TwoCompSys"/>
</dbReference>
<evidence type="ECO:0000256" key="2">
    <source>
        <dbReference type="ARBA" id="ARBA00022777"/>
    </source>
</evidence>
<dbReference type="Gene3D" id="3.30.565.10">
    <property type="entry name" value="Histidine kinase-like ATPase, C-terminal domain"/>
    <property type="match status" value="1"/>
</dbReference>
<dbReference type="Pfam" id="PF02518">
    <property type="entry name" value="HATPase_c"/>
    <property type="match status" value="1"/>
</dbReference>
<keyword evidence="4" id="KW-1133">Transmembrane helix</keyword>
<dbReference type="Gene3D" id="2.60.40.10">
    <property type="entry name" value="Immunoglobulins"/>
    <property type="match status" value="1"/>
</dbReference>
<dbReference type="Pfam" id="PF07494">
    <property type="entry name" value="Reg_prop"/>
    <property type="match status" value="2"/>
</dbReference>
<evidence type="ECO:0000259" key="7">
    <source>
        <dbReference type="Pfam" id="PF07730"/>
    </source>
</evidence>
<dbReference type="Gene3D" id="1.20.5.1930">
    <property type="match status" value="1"/>
</dbReference>
<dbReference type="GO" id="GO:0046983">
    <property type="term" value="F:protein dimerization activity"/>
    <property type="evidence" value="ECO:0007669"/>
    <property type="project" value="InterPro"/>
</dbReference>
<dbReference type="EMBL" id="FNVA01000002">
    <property type="protein sequence ID" value="SEF90269.1"/>
    <property type="molecule type" value="Genomic_DNA"/>
</dbReference>
<accession>A0A1H5VSJ5</accession>
<dbReference type="InterPro" id="IPR011110">
    <property type="entry name" value="Reg_prop"/>
</dbReference>
<reference evidence="8 9" key="1">
    <citation type="submission" date="2016-10" db="EMBL/GenBank/DDBJ databases">
        <authorList>
            <person name="de Groot N.N."/>
        </authorList>
    </citation>
    <scope>NUCLEOTIDE SEQUENCE [LARGE SCALE GENOMIC DNA]</scope>
    <source>
        <strain evidence="8 9">DSM 22489</strain>
    </source>
</reference>
<gene>
    <name evidence="8" type="ORF">SAMN05421819_1295</name>
</gene>
<dbReference type="SUPFAM" id="SSF63829">
    <property type="entry name" value="Calcium-dependent phosphotriesterase"/>
    <property type="match status" value="2"/>
</dbReference>
<dbReference type="Proteomes" id="UP000236728">
    <property type="component" value="Unassembled WGS sequence"/>
</dbReference>
<dbReference type="InterPro" id="IPR015943">
    <property type="entry name" value="WD40/YVTN_repeat-like_dom_sf"/>
</dbReference>
<keyword evidence="1" id="KW-0808">Transferase</keyword>
<dbReference type="GO" id="GO:0016020">
    <property type="term" value="C:membrane"/>
    <property type="evidence" value="ECO:0007669"/>
    <property type="project" value="InterPro"/>
</dbReference>
<dbReference type="Pfam" id="PF07495">
    <property type="entry name" value="Y_Y_Y"/>
    <property type="match status" value="1"/>
</dbReference>
<keyword evidence="2" id="KW-0418">Kinase</keyword>
<evidence type="ECO:0000313" key="9">
    <source>
        <dbReference type="Proteomes" id="UP000236728"/>
    </source>
</evidence>
<evidence type="ECO:0000259" key="6">
    <source>
        <dbReference type="Pfam" id="PF07495"/>
    </source>
</evidence>
<feature type="transmembrane region" description="Helical" evidence="4">
    <location>
        <begin position="753"/>
        <end position="773"/>
    </location>
</feature>
<dbReference type="Gene3D" id="2.130.10.10">
    <property type="entry name" value="YVTN repeat-like/Quinoprotein amine dehydrogenase"/>
    <property type="match status" value="3"/>
</dbReference>
<dbReference type="AlphaFoldDB" id="A0A1H5VSJ5"/>